<name>A0A7I4Y5T7_HAECO</name>
<dbReference type="WBParaSite" id="HCON_00056190-00001">
    <property type="protein sequence ID" value="HCON_00056190-00001"/>
    <property type="gene ID" value="HCON_00056190"/>
</dbReference>
<protein>
    <submittedName>
        <fullName evidence="2">Reverse transcriptase domain-containing protein</fullName>
    </submittedName>
</protein>
<proteinExistence type="predicted"/>
<accession>A0A7I4Y5T7</accession>
<reference evidence="2" key="1">
    <citation type="submission" date="2020-12" db="UniProtKB">
        <authorList>
            <consortium name="WormBaseParasite"/>
        </authorList>
    </citation>
    <scope>IDENTIFICATION</scope>
    <source>
        <strain evidence="2">MHco3</strain>
    </source>
</reference>
<evidence type="ECO:0000313" key="1">
    <source>
        <dbReference type="Proteomes" id="UP000025227"/>
    </source>
</evidence>
<dbReference type="OrthoDB" id="410104at2759"/>
<keyword evidence="1" id="KW-1185">Reference proteome</keyword>
<sequence>MMQANKIKYDVTGVIETRRHRLLHAVFENGEGLFLGACDSRDVLFRSLSVILTPRWALEERLKSSASGLTEWSRMSRMEGCPNLSCRPTPSMKAFDTVETEAEIEALGNQGEPTQYIRMLRELYDNFTPRISPFYNKVIINVKRGAQQGDTIPPKLFSAALENIMRHSEWEDLEVKVDGRYLHCLRSADDIVLITPYIE</sequence>
<organism evidence="1 2">
    <name type="scientific">Haemonchus contortus</name>
    <name type="common">Barber pole worm</name>
    <dbReference type="NCBI Taxonomy" id="6289"/>
    <lineage>
        <taxon>Eukaryota</taxon>
        <taxon>Metazoa</taxon>
        <taxon>Ecdysozoa</taxon>
        <taxon>Nematoda</taxon>
        <taxon>Chromadorea</taxon>
        <taxon>Rhabditida</taxon>
        <taxon>Rhabditina</taxon>
        <taxon>Rhabditomorpha</taxon>
        <taxon>Strongyloidea</taxon>
        <taxon>Trichostrongylidae</taxon>
        <taxon>Haemonchus</taxon>
    </lineage>
</organism>
<dbReference type="OMA" id="DDVHEEW"/>
<dbReference type="Proteomes" id="UP000025227">
    <property type="component" value="Unplaced"/>
</dbReference>
<dbReference type="AlphaFoldDB" id="A0A7I4Y5T7"/>
<evidence type="ECO:0000313" key="2">
    <source>
        <dbReference type="WBParaSite" id="HCON_00056190-00001"/>
    </source>
</evidence>